<comment type="caution">
    <text evidence="3">The sequence shown here is derived from an EMBL/GenBank/DDBJ whole genome shotgun (WGS) entry which is preliminary data.</text>
</comment>
<dbReference type="Proteomes" id="UP001163046">
    <property type="component" value="Unassembled WGS sequence"/>
</dbReference>
<dbReference type="PANTHER" id="PTHR46108">
    <property type="entry name" value="BLUE CHEESE"/>
    <property type="match status" value="1"/>
</dbReference>
<sequence>MEDAFKVALPKPSFTSYSSRDFVEHMPKATNLNLDLKSVRPLIGEAATRMWMAFISVEERHKAEALGHPKPNVKGRTGLRMLSSKRSKKENKDPSTLLSESHLWQMRHTKVVRDLVRLHHKNHLQNYQLISKSVAEEWSLMDADLTRERGLWGPPSGSRLDKWALDIVEGNNKQCDQLTVSPYNINTLSSRQVLRIKTIKRFIN</sequence>
<name>A0A9W9YPM2_9CNID</name>
<evidence type="ECO:0000313" key="4">
    <source>
        <dbReference type="Proteomes" id="UP001163046"/>
    </source>
</evidence>
<proteinExistence type="predicted"/>
<reference evidence="3" key="1">
    <citation type="submission" date="2023-01" db="EMBL/GenBank/DDBJ databases">
        <title>Genome assembly of the deep-sea coral Lophelia pertusa.</title>
        <authorList>
            <person name="Herrera S."/>
            <person name="Cordes E."/>
        </authorList>
    </citation>
    <scope>NUCLEOTIDE SEQUENCE</scope>
    <source>
        <strain evidence="3">USNM1676648</strain>
        <tissue evidence="3">Polyp</tissue>
    </source>
</reference>
<evidence type="ECO:0000256" key="1">
    <source>
        <dbReference type="ARBA" id="ARBA00022574"/>
    </source>
</evidence>
<gene>
    <name evidence="3" type="primary">WDFY3_2</name>
    <name evidence="3" type="ORF">OS493_014503</name>
</gene>
<organism evidence="3 4">
    <name type="scientific">Desmophyllum pertusum</name>
    <dbReference type="NCBI Taxonomy" id="174260"/>
    <lineage>
        <taxon>Eukaryota</taxon>
        <taxon>Metazoa</taxon>
        <taxon>Cnidaria</taxon>
        <taxon>Anthozoa</taxon>
        <taxon>Hexacorallia</taxon>
        <taxon>Scleractinia</taxon>
        <taxon>Caryophylliina</taxon>
        <taxon>Caryophylliidae</taxon>
        <taxon>Desmophyllum</taxon>
    </lineage>
</organism>
<protein>
    <submittedName>
        <fullName evidence="3">WD repeat and FYVE domain-containing protein 3</fullName>
    </submittedName>
</protein>
<keyword evidence="1" id="KW-0853">WD repeat</keyword>
<feature type="region of interest" description="Disordered" evidence="2">
    <location>
        <begin position="67"/>
        <end position="97"/>
    </location>
</feature>
<accession>A0A9W9YPM2</accession>
<dbReference type="EMBL" id="MU827308">
    <property type="protein sequence ID" value="KAJ7361860.1"/>
    <property type="molecule type" value="Genomic_DNA"/>
</dbReference>
<evidence type="ECO:0000256" key="2">
    <source>
        <dbReference type="SAM" id="MobiDB-lite"/>
    </source>
</evidence>
<dbReference type="OrthoDB" id="7283867at2759"/>
<evidence type="ECO:0000313" key="3">
    <source>
        <dbReference type="EMBL" id="KAJ7361860.1"/>
    </source>
</evidence>
<keyword evidence="4" id="KW-1185">Reference proteome</keyword>
<dbReference type="PANTHER" id="PTHR46108:SF4">
    <property type="entry name" value="BLUE CHEESE"/>
    <property type="match status" value="1"/>
</dbReference>
<dbReference type="InterPro" id="IPR051944">
    <property type="entry name" value="BEACH_domain_protein"/>
</dbReference>
<dbReference type="AlphaFoldDB" id="A0A9W9YPM2"/>